<evidence type="ECO:0000259" key="1">
    <source>
        <dbReference type="Pfam" id="PF10369"/>
    </source>
</evidence>
<feature type="domain" description="Acetolactate synthase small subunit C-terminal" evidence="1">
    <location>
        <begin position="39"/>
        <end position="113"/>
    </location>
</feature>
<dbReference type="InterPro" id="IPR045865">
    <property type="entry name" value="ACT-like_dom_sf"/>
</dbReference>
<dbReference type="GO" id="GO:0009099">
    <property type="term" value="P:L-valine biosynthetic process"/>
    <property type="evidence" value="ECO:0007669"/>
    <property type="project" value="TreeGrafter"/>
</dbReference>
<organism evidence="2">
    <name type="scientific">human gut metagenome</name>
    <dbReference type="NCBI Taxonomy" id="408170"/>
    <lineage>
        <taxon>unclassified sequences</taxon>
        <taxon>metagenomes</taxon>
        <taxon>organismal metagenomes</taxon>
    </lineage>
</organism>
<gene>
    <name evidence="2" type="ORF">Q604_UNBC16664G0001</name>
</gene>
<accession>W1XIN8</accession>
<name>W1XIN8_9ZZZZ</name>
<dbReference type="Gene3D" id="3.30.70.260">
    <property type="match status" value="1"/>
</dbReference>
<feature type="non-terminal residue" evidence="2">
    <location>
        <position position="1"/>
    </location>
</feature>
<proteinExistence type="predicted"/>
<protein>
    <submittedName>
        <fullName evidence="2">Acetolactate synthase, small subunit</fullName>
    </submittedName>
</protein>
<reference evidence="2" key="1">
    <citation type="submission" date="2013-12" db="EMBL/GenBank/DDBJ databases">
        <title>A Varibaculum cambriense genome reconstructed from a premature infant gut community with otherwise low bacterial novelty that shifts toward anaerobic metabolism during the third week of life.</title>
        <authorList>
            <person name="Brown C.T."/>
            <person name="Sharon I."/>
            <person name="Thomas B.C."/>
            <person name="Castelle C.J."/>
            <person name="Morowitz M.J."/>
            <person name="Banfield J.F."/>
        </authorList>
    </citation>
    <scope>NUCLEOTIDE SEQUENCE</scope>
</reference>
<dbReference type="Gene3D" id="3.30.70.1150">
    <property type="entry name" value="ACT-like. Chain A, domain 2"/>
    <property type="match status" value="1"/>
</dbReference>
<dbReference type="PANTHER" id="PTHR30239">
    <property type="entry name" value="ACETOLACTATE SYNTHASE SMALL SUBUNIT"/>
    <property type="match status" value="1"/>
</dbReference>
<dbReference type="GO" id="GO:0003984">
    <property type="term" value="F:acetolactate synthase activity"/>
    <property type="evidence" value="ECO:0007669"/>
    <property type="project" value="TreeGrafter"/>
</dbReference>
<dbReference type="EMBL" id="AZMM01016664">
    <property type="protein sequence ID" value="ETJ28694.1"/>
    <property type="molecule type" value="Genomic_DNA"/>
</dbReference>
<dbReference type="InterPro" id="IPR004789">
    <property type="entry name" value="Acetalactate_synth_ssu"/>
</dbReference>
<dbReference type="InterPro" id="IPR027271">
    <property type="entry name" value="Acetolactate_synth/TF_NikR_C"/>
</dbReference>
<dbReference type="SUPFAM" id="SSF55021">
    <property type="entry name" value="ACT-like"/>
    <property type="match status" value="1"/>
</dbReference>
<feature type="non-terminal residue" evidence="2">
    <location>
        <position position="114"/>
    </location>
</feature>
<dbReference type="Pfam" id="PF10369">
    <property type="entry name" value="ALS_ss_C"/>
    <property type="match status" value="1"/>
</dbReference>
<dbReference type="GO" id="GO:0005829">
    <property type="term" value="C:cytosol"/>
    <property type="evidence" value="ECO:0007669"/>
    <property type="project" value="TreeGrafter"/>
</dbReference>
<dbReference type="AlphaFoldDB" id="W1XIN8"/>
<evidence type="ECO:0000313" key="2">
    <source>
        <dbReference type="EMBL" id="ETJ28694.1"/>
    </source>
</evidence>
<dbReference type="PANTHER" id="PTHR30239:SF0">
    <property type="entry name" value="ACETOLACTATE SYNTHASE SMALL SUBUNIT 1, CHLOROPLASTIC"/>
    <property type="match status" value="1"/>
</dbReference>
<sequence>MTIDLTCDDLTYEQIIKQLNRSVEVIKVIDFTDMPITKKELLFIKVNSCKEADKQEIFRIAQTFDLLVVDYNRKSVLVQCVKTVSKNNDMIALFKDMFVNRIEVVRGGSVAIEA</sequence>
<dbReference type="GO" id="GO:0009097">
    <property type="term" value="P:isoleucine biosynthetic process"/>
    <property type="evidence" value="ECO:0007669"/>
    <property type="project" value="TreeGrafter"/>
</dbReference>
<dbReference type="NCBIfam" id="TIGR00119">
    <property type="entry name" value="acolac_sm"/>
    <property type="match status" value="1"/>
</dbReference>
<dbReference type="InterPro" id="IPR019455">
    <property type="entry name" value="Acetolactate_synth_ssu_C"/>
</dbReference>
<dbReference type="GO" id="GO:1990610">
    <property type="term" value="F:acetolactate synthase regulator activity"/>
    <property type="evidence" value="ECO:0007669"/>
    <property type="project" value="InterPro"/>
</dbReference>
<comment type="caution">
    <text evidence="2">The sequence shown here is derived from an EMBL/GenBank/DDBJ whole genome shotgun (WGS) entry which is preliminary data.</text>
</comment>